<proteinExistence type="inferred from homology"/>
<evidence type="ECO:0000313" key="4">
    <source>
        <dbReference type="EMBL" id="KMQ87779.1"/>
    </source>
</evidence>
<dbReference type="AlphaFoldDB" id="A0A0J7KC06"/>
<reference evidence="4 5" key="1">
    <citation type="submission" date="2015-04" db="EMBL/GenBank/DDBJ databases">
        <title>Lasius niger genome sequencing.</title>
        <authorList>
            <person name="Konorov E.A."/>
            <person name="Nikitin M.A."/>
            <person name="Kirill M.V."/>
            <person name="Chang P."/>
        </authorList>
    </citation>
    <scope>NUCLEOTIDE SEQUENCE [LARGE SCALE GENOMIC DNA]</scope>
    <source>
        <tissue evidence="4">Whole</tissue>
    </source>
</reference>
<dbReference type="PANTHER" id="PTHR14024">
    <property type="entry name" value="PERILIPIN"/>
    <property type="match status" value="1"/>
</dbReference>
<organism evidence="4 5">
    <name type="scientific">Lasius niger</name>
    <name type="common">Black garden ant</name>
    <dbReference type="NCBI Taxonomy" id="67767"/>
    <lineage>
        <taxon>Eukaryota</taxon>
        <taxon>Metazoa</taxon>
        <taxon>Ecdysozoa</taxon>
        <taxon>Arthropoda</taxon>
        <taxon>Hexapoda</taxon>
        <taxon>Insecta</taxon>
        <taxon>Pterygota</taxon>
        <taxon>Neoptera</taxon>
        <taxon>Endopterygota</taxon>
        <taxon>Hymenoptera</taxon>
        <taxon>Apocrita</taxon>
        <taxon>Aculeata</taxon>
        <taxon>Formicoidea</taxon>
        <taxon>Formicidae</taxon>
        <taxon>Formicinae</taxon>
        <taxon>Lasius</taxon>
        <taxon>Lasius</taxon>
    </lineage>
</organism>
<dbReference type="PaxDb" id="67767-A0A0J7KC06"/>
<evidence type="ECO:0000256" key="1">
    <source>
        <dbReference type="ARBA" id="ARBA00004502"/>
    </source>
</evidence>
<dbReference type="OrthoDB" id="376826at2759"/>
<dbReference type="EMBL" id="LBMM01009927">
    <property type="protein sequence ID" value="KMQ87779.1"/>
    <property type="molecule type" value="Genomic_DNA"/>
</dbReference>
<protein>
    <submittedName>
        <fullName evidence="4">Lipid storage droplets surface-binding protein 2</fullName>
    </submittedName>
</protein>
<comment type="subcellular location">
    <subcellularLocation>
        <location evidence="1">Lipid droplet</location>
    </subcellularLocation>
</comment>
<comment type="caution">
    <text evidence="4">The sequence shown here is derived from an EMBL/GenBank/DDBJ whole genome shotgun (WGS) entry which is preliminary data.</text>
</comment>
<dbReference type="STRING" id="67767.A0A0J7KC06"/>
<comment type="similarity">
    <text evidence="2">Belongs to the perilipin family.</text>
</comment>
<gene>
    <name evidence="4" type="ORF">RF55_12852</name>
</gene>
<dbReference type="GO" id="GO:0005811">
    <property type="term" value="C:lipid droplet"/>
    <property type="evidence" value="ECO:0007669"/>
    <property type="project" value="UniProtKB-SubCell"/>
</dbReference>
<keyword evidence="5" id="KW-1185">Reference proteome</keyword>
<evidence type="ECO:0000256" key="2">
    <source>
        <dbReference type="ARBA" id="ARBA00006311"/>
    </source>
</evidence>
<dbReference type="GO" id="GO:0005829">
    <property type="term" value="C:cytosol"/>
    <property type="evidence" value="ECO:0007669"/>
    <property type="project" value="TreeGrafter"/>
</dbReference>
<dbReference type="GO" id="GO:0010890">
    <property type="term" value="P:positive regulation of triglyceride storage"/>
    <property type="evidence" value="ECO:0007669"/>
    <property type="project" value="TreeGrafter"/>
</dbReference>
<evidence type="ECO:0000256" key="3">
    <source>
        <dbReference type="ARBA" id="ARBA00022677"/>
    </source>
</evidence>
<evidence type="ECO:0000313" key="5">
    <source>
        <dbReference type="Proteomes" id="UP000036403"/>
    </source>
</evidence>
<dbReference type="PANTHER" id="PTHR14024:SF53">
    <property type="entry name" value="LIPID STORAGE DROPLETS SURFACE-BINDING PROTEIN 2"/>
    <property type="match status" value="1"/>
</dbReference>
<dbReference type="GO" id="GO:0019915">
    <property type="term" value="P:lipid storage"/>
    <property type="evidence" value="ECO:0007669"/>
    <property type="project" value="TreeGrafter"/>
</dbReference>
<dbReference type="InterPro" id="IPR004279">
    <property type="entry name" value="Perilipin"/>
</dbReference>
<name>A0A0J7KC06_LASNI</name>
<accession>A0A0J7KC06</accession>
<dbReference type="Pfam" id="PF03036">
    <property type="entry name" value="Perilipin"/>
    <property type="match status" value="1"/>
</dbReference>
<keyword evidence="3" id="KW-0551">Lipid droplet</keyword>
<sequence>MATEVAQLPPLKVFHRVLELPIIELALVKSAETYSRIKGSHQLVHWALTTAETSLNAATKQAIPIAVPIAKRLESPINFVDYTLCFGLDKIEEKVPMVKEKPEQIFKKAALGISHINDLIVTQATNLRDISWNKANQILDTHYGSVAVKGLDNTAVVVDKLIDRYFPATEEEKPKDINTQDEDKLLHTLQTFGHLSNKAARRVYLNIIQHLNIINKDGLLKAYISNLVEFLRFTKYLHTVNEKIRHVNGEKTEESQSEKEKSE</sequence>
<dbReference type="Proteomes" id="UP000036403">
    <property type="component" value="Unassembled WGS sequence"/>
</dbReference>